<evidence type="ECO:0000256" key="6">
    <source>
        <dbReference type="ARBA" id="ARBA00023033"/>
    </source>
</evidence>
<dbReference type="AlphaFoldDB" id="A0A1Z1WKS9"/>
<dbReference type="GO" id="GO:0008395">
    <property type="term" value="F:steroid hydroxylase activity"/>
    <property type="evidence" value="ECO:0007669"/>
    <property type="project" value="TreeGrafter"/>
</dbReference>
<sequence>MTQPIADIRALDLTDPMTFVRHDPYEFWRTVREREPVYWHEGTAGQPGFWVVSGYADVQAAYNDAEALSSQRGTVLDVLLRGADSAGGKMLAVTDRPRHRELRNIMLRAFSPRVLREVATKVAERTSHLVRSVTEIGSFDFATELAEQIPMHTICDLLSIPEEDRKDLLEWNKLALSTEEPDGEQLDSVSARNEIVLYFMGLAQERRDEPGDDVISLIAGSELEGRPLTLEEIALNCYSLILGGDESSRMSAITAVLAFAQNEDKWRALQAGEVRVETAIEEVLRWSTPAMHFARTATRDLAIGGQQVRAGDIVTMWNTSANNDESVFPAPRVFDPSRHPNKHISFGHGPHYCVGAYLGRAELRGLLDALVAHVQDLELVAEPARIYSNFLFGYSSLRVRFPAR</sequence>
<dbReference type="PROSITE" id="PS00086">
    <property type="entry name" value="CYTOCHROME_P450"/>
    <property type="match status" value="1"/>
</dbReference>
<dbReference type="CDD" id="cd11033">
    <property type="entry name" value="CYP142-like"/>
    <property type="match status" value="1"/>
</dbReference>
<evidence type="ECO:0000256" key="3">
    <source>
        <dbReference type="ARBA" id="ARBA00022723"/>
    </source>
</evidence>
<dbReference type="GO" id="GO:0036199">
    <property type="term" value="F:cholest-4-en-3-one 26-monooxygenase activity"/>
    <property type="evidence" value="ECO:0007669"/>
    <property type="project" value="TreeGrafter"/>
</dbReference>
<keyword evidence="3 7" id="KW-0479">Metal-binding</keyword>
<dbReference type="EMBL" id="CP021748">
    <property type="protein sequence ID" value="ARX87043.1"/>
    <property type="molecule type" value="Genomic_DNA"/>
</dbReference>
<dbReference type="InterPro" id="IPR017972">
    <property type="entry name" value="Cyt_P450_CS"/>
</dbReference>
<evidence type="ECO:0000256" key="1">
    <source>
        <dbReference type="ARBA" id="ARBA00010617"/>
    </source>
</evidence>
<dbReference type="Proteomes" id="UP000195880">
    <property type="component" value="Chromosome"/>
</dbReference>
<gene>
    <name evidence="8" type="ORF">SMD44_06524</name>
</gene>
<evidence type="ECO:0000256" key="5">
    <source>
        <dbReference type="ARBA" id="ARBA00023004"/>
    </source>
</evidence>
<dbReference type="FunFam" id="1.10.630.10:FF:000018">
    <property type="entry name" value="Cytochrome P450 monooxygenase"/>
    <property type="match status" value="1"/>
</dbReference>
<keyword evidence="5 7" id="KW-0408">Iron</keyword>
<dbReference type="OrthoDB" id="5241086at2"/>
<dbReference type="GO" id="GO:0005506">
    <property type="term" value="F:iron ion binding"/>
    <property type="evidence" value="ECO:0007669"/>
    <property type="project" value="InterPro"/>
</dbReference>
<dbReference type="GO" id="GO:0006707">
    <property type="term" value="P:cholesterol catabolic process"/>
    <property type="evidence" value="ECO:0007669"/>
    <property type="project" value="TreeGrafter"/>
</dbReference>
<dbReference type="Pfam" id="PF00067">
    <property type="entry name" value="p450"/>
    <property type="match status" value="1"/>
</dbReference>
<comment type="similarity">
    <text evidence="1 7">Belongs to the cytochrome P450 family.</text>
</comment>
<dbReference type="RefSeq" id="WP_087886161.1">
    <property type="nucleotide sequence ID" value="NZ_CP021748.1"/>
</dbReference>
<dbReference type="SUPFAM" id="SSF48264">
    <property type="entry name" value="Cytochrome P450"/>
    <property type="match status" value="1"/>
</dbReference>
<keyword evidence="6 7" id="KW-0503">Monooxygenase</keyword>
<dbReference type="PANTHER" id="PTHR46696">
    <property type="entry name" value="P450, PUTATIVE (EUROFUNG)-RELATED"/>
    <property type="match status" value="1"/>
</dbReference>
<evidence type="ECO:0000313" key="9">
    <source>
        <dbReference type="Proteomes" id="UP000195880"/>
    </source>
</evidence>
<dbReference type="PANTHER" id="PTHR46696:SF4">
    <property type="entry name" value="BIOTIN BIOSYNTHESIS CYTOCHROME P450"/>
    <property type="match status" value="1"/>
</dbReference>
<accession>A0A1Z1WKS9</accession>
<dbReference type="GO" id="GO:0020037">
    <property type="term" value="F:heme binding"/>
    <property type="evidence" value="ECO:0007669"/>
    <property type="project" value="InterPro"/>
</dbReference>
<dbReference type="Gene3D" id="1.10.630.10">
    <property type="entry name" value="Cytochrome P450"/>
    <property type="match status" value="1"/>
</dbReference>
<protein>
    <submittedName>
        <fullName evidence="8">Cytochrome P450</fullName>
    </submittedName>
</protein>
<organism evidence="8 9">
    <name type="scientific">Streptomyces alboflavus</name>
    <dbReference type="NCBI Taxonomy" id="67267"/>
    <lineage>
        <taxon>Bacteria</taxon>
        <taxon>Bacillati</taxon>
        <taxon>Actinomycetota</taxon>
        <taxon>Actinomycetes</taxon>
        <taxon>Kitasatosporales</taxon>
        <taxon>Streptomycetaceae</taxon>
        <taxon>Streptomyces</taxon>
    </lineage>
</organism>
<dbReference type="InterPro" id="IPR002397">
    <property type="entry name" value="Cyt_P450_B"/>
</dbReference>
<keyword evidence="4 7" id="KW-0560">Oxidoreductase</keyword>
<name>A0A1Z1WKS9_9ACTN</name>
<keyword evidence="2 7" id="KW-0349">Heme</keyword>
<evidence type="ECO:0000256" key="2">
    <source>
        <dbReference type="ARBA" id="ARBA00022617"/>
    </source>
</evidence>
<dbReference type="KEGG" id="salf:SMD44_06524"/>
<evidence type="ECO:0000256" key="7">
    <source>
        <dbReference type="RuleBase" id="RU000461"/>
    </source>
</evidence>
<dbReference type="PRINTS" id="PR00359">
    <property type="entry name" value="BP450"/>
</dbReference>
<dbReference type="InterPro" id="IPR001128">
    <property type="entry name" value="Cyt_P450"/>
</dbReference>
<proteinExistence type="inferred from homology"/>
<evidence type="ECO:0000256" key="4">
    <source>
        <dbReference type="ARBA" id="ARBA00023002"/>
    </source>
</evidence>
<evidence type="ECO:0000313" key="8">
    <source>
        <dbReference type="EMBL" id="ARX87043.1"/>
    </source>
</evidence>
<dbReference type="InterPro" id="IPR036396">
    <property type="entry name" value="Cyt_P450_sf"/>
</dbReference>
<keyword evidence="9" id="KW-1185">Reference proteome</keyword>
<reference evidence="8 9" key="1">
    <citation type="submission" date="2017-05" db="EMBL/GenBank/DDBJ databases">
        <title>Streptomyces alboflavus Genome sequencing and assembly.</title>
        <authorList>
            <person name="Wang Y."/>
            <person name="Du B."/>
            <person name="Ding Y."/>
            <person name="Liu H."/>
            <person name="Hou Q."/>
            <person name="Liu K."/>
            <person name="Wang C."/>
            <person name="Yao L."/>
        </authorList>
    </citation>
    <scope>NUCLEOTIDE SEQUENCE [LARGE SCALE GENOMIC DNA]</scope>
    <source>
        <strain evidence="8 9">MDJK44</strain>
    </source>
</reference>